<keyword evidence="2" id="KW-0732">Signal</keyword>
<feature type="region of interest" description="Disordered" evidence="1">
    <location>
        <begin position="55"/>
        <end position="112"/>
    </location>
</feature>
<evidence type="ECO:0000313" key="3">
    <source>
        <dbReference type="EMBL" id="CAD9009623.1"/>
    </source>
</evidence>
<feature type="chain" id="PRO_5030974604" description="Protein xylosyltransferase" evidence="2">
    <location>
        <begin position="27"/>
        <end position="487"/>
    </location>
</feature>
<evidence type="ECO:0008006" key="4">
    <source>
        <dbReference type="Google" id="ProtNLM"/>
    </source>
</evidence>
<dbReference type="PANTHER" id="PTHR37490:SF2">
    <property type="match status" value="1"/>
</dbReference>
<accession>A0A7S1IE23</accession>
<name>A0A7S1IE23_9EUGL</name>
<proteinExistence type="predicted"/>
<gene>
    <name evidence="3" type="ORF">EGYM00392_LOCUS20718</name>
</gene>
<dbReference type="Pfam" id="PF11913">
    <property type="entry name" value="DUF3431"/>
    <property type="match status" value="1"/>
</dbReference>
<reference evidence="3" key="1">
    <citation type="submission" date="2021-01" db="EMBL/GenBank/DDBJ databases">
        <authorList>
            <person name="Corre E."/>
            <person name="Pelletier E."/>
            <person name="Niang G."/>
            <person name="Scheremetjew M."/>
            <person name="Finn R."/>
            <person name="Kale V."/>
            <person name="Holt S."/>
            <person name="Cochrane G."/>
            <person name="Meng A."/>
            <person name="Brown T."/>
            <person name="Cohen L."/>
        </authorList>
    </citation>
    <scope>NUCLEOTIDE SEQUENCE</scope>
    <source>
        <strain evidence="3">NIES-381</strain>
    </source>
</reference>
<dbReference type="InterPro" id="IPR021838">
    <property type="entry name" value="DUF3431"/>
</dbReference>
<feature type="compositionally biased region" description="Low complexity" evidence="1">
    <location>
        <begin position="78"/>
        <end position="94"/>
    </location>
</feature>
<feature type="signal peptide" evidence="2">
    <location>
        <begin position="1"/>
        <end position="26"/>
    </location>
</feature>
<evidence type="ECO:0000256" key="2">
    <source>
        <dbReference type="SAM" id="SignalP"/>
    </source>
</evidence>
<sequence>MASGVASTRSSVLFFLAGCFLVFVLRFTPTKDIPAGPLLKSQGNTTTLVPDLEPVPTTYQVHSPNAADTPGTPKDKPVVAPTVTPQPVAPAPKQRVTSSPAPNSPWKAPTVPTVGPLRTRACRDYLLPRLGDADVVAELCKHTDDGFTDLVCNTSLTRRKHEAWMTVHECDFMGEGVCTTVRNLIRRGYDNTGIKQWAAENGLLVNHGMGKRQLTKAIITRIRDPPNATRLFAPFSDPQTCDVRAWLGTCPVPRNLTQLMVVARGSFGRPKKEVDWLDEFPSVPHVVYSRGQVPPGRTDHVYMPGNFGYEASSYIKFLLDCWDQLPDYTAFLHAHLRSWHNTDIVRILKRLRWGKYPYVSLNMLVSSFTPGVRPKFFHGPFTSSSPDWVFVKSAWPEYFFPTVGALGEGLPGRHFCAQHVTSRESLRRLPKKFWTKVFGWLMRDTMASYHSARCLENTWSFLLTGQRNVPVIELCDMCTCDGSPGQG</sequence>
<dbReference type="AlphaFoldDB" id="A0A7S1IE23"/>
<organism evidence="3">
    <name type="scientific">Eutreptiella gymnastica</name>
    <dbReference type="NCBI Taxonomy" id="73025"/>
    <lineage>
        <taxon>Eukaryota</taxon>
        <taxon>Discoba</taxon>
        <taxon>Euglenozoa</taxon>
        <taxon>Euglenida</taxon>
        <taxon>Spirocuta</taxon>
        <taxon>Euglenophyceae</taxon>
        <taxon>Eutreptiales</taxon>
        <taxon>Eutreptiaceae</taxon>
        <taxon>Eutreptiella</taxon>
    </lineage>
</organism>
<evidence type="ECO:0000256" key="1">
    <source>
        <dbReference type="SAM" id="MobiDB-lite"/>
    </source>
</evidence>
<dbReference type="PANTHER" id="PTHR37490">
    <property type="entry name" value="EXPRESSED PROTEIN"/>
    <property type="match status" value="1"/>
</dbReference>
<dbReference type="EMBL" id="HBGA01056294">
    <property type="protein sequence ID" value="CAD9009623.1"/>
    <property type="molecule type" value="Transcribed_RNA"/>
</dbReference>
<protein>
    <recommendedName>
        <fullName evidence="4">Protein xylosyltransferase</fullName>
    </recommendedName>
</protein>